<dbReference type="OrthoDB" id="154293at2"/>
<name>A0A0A1DRC4_NOCSI</name>
<accession>A0A0A1DRC4</accession>
<evidence type="ECO:0000259" key="1">
    <source>
        <dbReference type="Pfam" id="PF07398"/>
    </source>
</evidence>
<keyword evidence="4" id="KW-1185">Reference proteome</keyword>
<dbReference type="GO" id="GO:0046872">
    <property type="term" value="F:metal ion binding"/>
    <property type="evidence" value="ECO:0007669"/>
    <property type="project" value="InterPro"/>
</dbReference>
<feature type="domain" description="MDMPI C-terminal" evidence="1">
    <location>
        <begin position="170"/>
        <end position="259"/>
    </location>
</feature>
<dbReference type="HOGENOM" id="CLU_078210_0_0_11"/>
<proteinExistence type="predicted"/>
<dbReference type="NCBIfam" id="TIGR03083">
    <property type="entry name" value="maleylpyruvate isomerase family mycothiol-dependent enzyme"/>
    <property type="match status" value="1"/>
</dbReference>
<evidence type="ECO:0000313" key="3">
    <source>
        <dbReference type="EMBL" id="AIY19088.1"/>
    </source>
</evidence>
<dbReference type="InterPro" id="IPR034660">
    <property type="entry name" value="DinB/YfiT-like"/>
</dbReference>
<sequence>MSDRELLAGYVETWWSAIGDFTALLDELAPDDWARPTDLAGWDVKAVVSHTAHLESLLGGGPDETAEVGDAPHVTGPMGQFTEIGVITRRDVPPAAIIEELRARTSARHAELLAAMPDDASAPAPGIFGMIGWNQRTLLRNRPLDVWMHEQDIRRAIGRPGGLDTPAARHTAEYLAEGFGFVIGKRIAPPAGTTAVLDVAGSEPVAVLVGDDGRAQRLPDVPAAPTVALSMDRESFIVLAGGRRPAAEGAVTVSGDQELGRRVVARLATTP</sequence>
<dbReference type="RefSeq" id="WP_038681976.1">
    <property type="nucleotide sequence ID" value="NZ_BJMC01000015.1"/>
</dbReference>
<dbReference type="AlphaFoldDB" id="A0A0A1DRC4"/>
<gene>
    <name evidence="3" type="ORF">KR76_24090</name>
</gene>
<evidence type="ECO:0000313" key="4">
    <source>
        <dbReference type="Proteomes" id="UP000030300"/>
    </source>
</evidence>
<dbReference type="eggNOG" id="ENOG5032SZ1">
    <property type="taxonomic scope" value="Bacteria"/>
</dbReference>
<dbReference type="Pfam" id="PF07398">
    <property type="entry name" value="MDMPI_C"/>
    <property type="match status" value="1"/>
</dbReference>
<organism evidence="3 4">
    <name type="scientific">Nocardioides simplex</name>
    <name type="common">Arthrobacter simplex</name>
    <dbReference type="NCBI Taxonomy" id="2045"/>
    <lineage>
        <taxon>Bacteria</taxon>
        <taxon>Bacillati</taxon>
        <taxon>Actinomycetota</taxon>
        <taxon>Actinomycetes</taxon>
        <taxon>Propionibacteriales</taxon>
        <taxon>Nocardioidaceae</taxon>
        <taxon>Pimelobacter</taxon>
    </lineage>
</organism>
<reference evidence="3 4" key="1">
    <citation type="journal article" date="2015" name="Genome Announc.">
        <title>Complete Genome Sequence of Steroid-Transforming Nocardioides simplex VKM Ac-2033D.</title>
        <authorList>
            <person name="Shtratnikova V.Y."/>
            <person name="Schelkunov M.I."/>
            <person name="Pekov Y.A."/>
            <person name="Fokina V.V."/>
            <person name="Logacheva M.D."/>
            <person name="Sokolov S.L."/>
            <person name="Bragin E.Y."/>
            <person name="Ashapkin V.V."/>
            <person name="Donova M.V."/>
        </authorList>
    </citation>
    <scope>NUCLEOTIDE SEQUENCE [LARGE SCALE GENOMIC DNA]</scope>
    <source>
        <strain evidence="3 4">VKM Ac-2033D</strain>
    </source>
</reference>
<dbReference type="Proteomes" id="UP000030300">
    <property type="component" value="Chromosome"/>
</dbReference>
<dbReference type="GeneID" id="96611846"/>
<dbReference type="Pfam" id="PF11716">
    <property type="entry name" value="MDMPI_N"/>
    <property type="match status" value="1"/>
</dbReference>
<dbReference type="InterPro" id="IPR017517">
    <property type="entry name" value="Maleyloyr_isom"/>
</dbReference>
<dbReference type="InterPro" id="IPR024344">
    <property type="entry name" value="MDMPI_metal-binding"/>
</dbReference>
<dbReference type="InterPro" id="IPR010872">
    <property type="entry name" value="MDMPI_C-term_domain"/>
</dbReference>
<feature type="domain" description="Mycothiol-dependent maleylpyruvate isomerase metal-binding" evidence="2">
    <location>
        <begin position="16"/>
        <end position="154"/>
    </location>
</feature>
<dbReference type="Gene3D" id="1.20.120.450">
    <property type="entry name" value="dinb family like domain"/>
    <property type="match status" value="1"/>
</dbReference>
<protein>
    <submittedName>
        <fullName evidence="3">Uncharacterized protein</fullName>
    </submittedName>
</protein>
<dbReference type="SUPFAM" id="SSF109854">
    <property type="entry name" value="DinB/YfiT-like putative metalloenzymes"/>
    <property type="match status" value="1"/>
</dbReference>
<evidence type="ECO:0000259" key="2">
    <source>
        <dbReference type="Pfam" id="PF11716"/>
    </source>
</evidence>
<dbReference type="STRING" id="2045.KR76_24090"/>
<dbReference type="KEGG" id="psim:KR76_24090"/>
<dbReference type="EMBL" id="CP009896">
    <property type="protein sequence ID" value="AIY19088.1"/>
    <property type="molecule type" value="Genomic_DNA"/>
</dbReference>